<dbReference type="GeneID" id="9595298"/>
<evidence type="ECO:0000313" key="2">
    <source>
        <dbReference type="EMBL" id="EFJ00788.1"/>
    </source>
</evidence>
<dbReference type="PANTHER" id="PTHR47027">
    <property type="entry name" value="REVERSE TRANSCRIPTASE DOMAIN-CONTAINING PROTEIN"/>
    <property type="match status" value="1"/>
</dbReference>
<dbReference type="STRING" id="578458.D8PV07"/>
<dbReference type="Proteomes" id="UP000007431">
    <property type="component" value="Unassembled WGS sequence"/>
</dbReference>
<evidence type="ECO:0000313" key="3">
    <source>
        <dbReference type="Proteomes" id="UP000007431"/>
    </source>
</evidence>
<dbReference type="OMA" id="DHLNVWC"/>
<dbReference type="OrthoDB" id="3240817at2759"/>
<dbReference type="InParanoid" id="D8PV07"/>
<dbReference type="AlphaFoldDB" id="D8PV07"/>
<gene>
    <name evidence="2" type="ORF">SCHCODRAFT_105037</name>
</gene>
<keyword evidence="3" id="KW-1185">Reference proteome</keyword>
<sequence>MFDWLRKLYRDMSYVVARGANHTDAFQSTVGILAGDSASPGLWNIYFSDITIPSLPDVVRLNGVGISHVEQADDVALLAKSLAALQLIVDAFVKWCSDNFMTINAGKTKAMIFGPIPRPLSRIVVDGVGIDFVDEYKYVGTIFCSTERNIFERNYHSKELKARAMTGAMFGVEDMVGTVPVSVGTKLYMMRIDPHLVFGCEVVLDVDDRLVDELQRVQQRFLRRLIGVNPSSICGVLFTETGLMPLRVRRVLLALRYLGYLLALPDDHFAKLALDESFRLARGGWPSWVSDLRHVLRRYLPLHLHSYDRLHDASALAGIQTELVKAADNALLTELRGMSRLDLWNARVGGKVRQMRRYLATTVPAHRKALTRLILSDHILAVETLRRPARYRRAVAREDRLCRLCRTQVEDEVHALLDCRGRVDLICMRQTLYEDLHRMNVRPPAFDGENWGRSLLCWLTEHKREDVRAAWAHYVYRALAVFEAVPIYVMDQYRIRSTTR</sequence>
<organism evidence="3">
    <name type="scientific">Schizophyllum commune (strain H4-8 / FGSC 9210)</name>
    <name type="common">Split gill fungus</name>
    <dbReference type="NCBI Taxonomy" id="578458"/>
    <lineage>
        <taxon>Eukaryota</taxon>
        <taxon>Fungi</taxon>
        <taxon>Dikarya</taxon>
        <taxon>Basidiomycota</taxon>
        <taxon>Agaricomycotina</taxon>
        <taxon>Agaricomycetes</taxon>
        <taxon>Agaricomycetidae</taxon>
        <taxon>Agaricales</taxon>
        <taxon>Schizophyllaceae</taxon>
        <taxon>Schizophyllum</taxon>
    </lineage>
</organism>
<dbReference type="eggNOG" id="ENOG502SH4A">
    <property type="taxonomic scope" value="Eukaryota"/>
</dbReference>
<name>D8PV07_SCHCM</name>
<protein>
    <recommendedName>
        <fullName evidence="1">Reverse transcriptase domain-containing protein</fullName>
    </recommendedName>
</protein>
<evidence type="ECO:0000259" key="1">
    <source>
        <dbReference type="PROSITE" id="PS50878"/>
    </source>
</evidence>
<accession>D8PV07</accession>
<feature type="non-terminal residue" evidence="2">
    <location>
        <position position="500"/>
    </location>
</feature>
<feature type="domain" description="Reverse transcriptase" evidence="1">
    <location>
        <begin position="1"/>
        <end position="143"/>
    </location>
</feature>
<dbReference type="EMBL" id="GL377303">
    <property type="protein sequence ID" value="EFJ00788.1"/>
    <property type="molecule type" value="Genomic_DNA"/>
</dbReference>
<dbReference type="VEuPathDB" id="FungiDB:SCHCODRAFT_02674903"/>
<proteinExistence type="predicted"/>
<dbReference type="KEGG" id="scm:SCHCO_02674903"/>
<dbReference type="Pfam" id="PF00078">
    <property type="entry name" value="RVT_1"/>
    <property type="match status" value="1"/>
</dbReference>
<reference evidence="2 3" key="1">
    <citation type="journal article" date="2010" name="Nat. Biotechnol.">
        <title>Genome sequence of the model mushroom Schizophyllum commune.</title>
        <authorList>
            <person name="Ohm R.A."/>
            <person name="de Jong J.F."/>
            <person name="Lugones L.G."/>
            <person name="Aerts A."/>
            <person name="Kothe E."/>
            <person name="Stajich J.E."/>
            <person name="de Vries R.P."/>
            <person name="Record E."/>
            <person name="Levasseur A."/>
            <person name="Baker S.E."/>
            <person name="Bartholomew K.A."/>
            <person name="Coutinho P.M."/>
            <person name="Erdmann S."/>
            <person name="Fowler T.J."/>
            <person name="Gathman A.C."/>
            <person name="Lombard V."/>
            <person name="Henrissat B."/>
            <person name="Knabe N."/>
            <person name="Kuees U."/>
            <person name="Lilly W.W."/>
            <person name="Lindquist E."/>
            <person name="Lucas S."/>
            <person name="Magnuson J.K."/>
            <person name="Piumi F."/>
            <person name="Raudaskoski M."/>
            <person name="Salamov A."/>
            <person name="Schmutz J."/>
            <person name="Schwarze F.W.M.R."/>
            <person name="vanKuyk P.A."/>
            <person name="Horton J.S."/>
            <person name="Grigoriev I.V."/>
            <person name="Woesten H.A.B."/>
        </authorList>
    </citation>
    <scope>NUCLEOTIDE SEQUENCE [LARGE SCALE GENOMIC DNA]</scope>
    <source>
        <strain evidence="3">H4-8 / FGSC 9210</strain>
    </source>
</reference>
<dbReference type="InterPro" id="IPR000477">
    <property type="entry name" value="RT_dom"/>
</dbReference>
<dbReference type="PANTHER" id="PTHR47027:SF25">
    <property type="entry name" value="REVERSE TRANSCRIPTASE DOMAIN-CONTAINING PROTEIN"/>
    <property type="match status" value="1"/>
</dbReference>
<dbReference type="PROSITE" id="PS50878">
    <property type="entry name" value="RT_POL"/>
    <property type="match status" value="1"/>
</dbReference>
<dbReference type="HOGENOM" id="CLU_045442_0_0_1"/>